<evidence type="ECO:0000256" key="2">
    <source>
        <dbReference type="SAM" id="SignalP"/>
    </source>
</evidence>
<organism evidence="4 5">
    <name type="scientific">Reinekea marinisedimentorum</name>
    <dbReference type="NCBI Taxonomy" id="230495"/>
    <lineage>
        <taxon>Bacteria</taxon>
        <taxon>Pseudomonadati</taxon>
        <taxon>Pseudomonadota</taxon>
        <taxon>Gammaproteobacteria</taxon>
        <taxon>Oceanospirillales</taxon>
        <taxon>Saccharospirillaceae</taxon>
        <taxon>Reinekea</taxon>
    </lineage>
</organism>
<proteinExistence type="predicted"/>
<dbReference type="InterPro" id="IPR011992">
    <property type="entry name" value="EF-hand-dom_pair"/>
</dbReference>
<gene>
    <name evidence="4" type="ORF">BCF53_11475</name>
</gene>
<dbReference type="GO" id="GO:0005509">
    <property type="term" value="F:calcium ion binding"/>
    <property type="evidence" value="ECO:0007669"/>
    <property type="project" value="InterPro"/>
</dbReference>
<dbReference type="InterPro" id="IPR018247">
    <property type="entry name" value="EF_Hand_1_Ca_BS"/>
</dbReference>
<dbReference type="RefSeq" id="WP_132702714.1">
    <property type="nucleotide sequence ID" value="NZ_SLZR01000014.1"/>
</dbReference>
<sequence>MVTLKKLLPATALPLLSVASLAATAASDLTYPVVDTHASTCVNTTETVATCPAPGSTAFGQDAQYQGFQPAYNVNNNGTVTDQVTGLMWAQTIDLNQDGEINVKDKLTYDQAAKFAQQSTLAGFDDWRVPTIKELYSLILFDGQDPSGMDNQPGELSVVPFIDNRVFGFNSGDMQAGERLIDAQYLTSTKYVSTTMNNAQETVFGVNFIDGRIKGYGLGNPSGEKTFYVLLVRGENYGDNNFVDNGDRTITDTATGLTWQQTDSIKTMDWPSALNYCESLTFAGHSDWRLPNVKELQSIVDYSRSPETSNSAAIAPLFITTQITNEASQLDYANYWSSTTHLNPRNAANGAYVAFGRSLGFMNNQWSDVHGAGSQRSDPKVDDGNDYTNGHGPQGDAIRINNMVRCVTDEYTEFVQQPKAEPRSAVSFTITASQEQQAPVQRPEQEQAQRQGQGQNQVQGQRSAGNPMERLDSNKDGKISKDEARGPIIQAFDQLDTDGDGFISSEELKQSRNANAARKK</sequence>
<dbReference type="PANTHER" id="PTHR35812:SF1">
    <property type="entry name" value="LIPOPROTEIN"/>
    <property type="match status" value="1"/>
</dbReference>
<protein>
    <submittedName>
        <fullName evidence="4">EF hand domain-containing protein</fullName>
    </submittedName>
</protein>
<dbReference type="OrthoDB" id="9793251at2"/>
<feature type="region of interest" description="Disordered" evidence="1">
    <location>
        <begin position="370"/>
        <end position="397"/>
    </location>
</feature>
<evidence type="ECO:0000256" key="1">
    <source>
        <dbReference type="SAM" id="MobiDB-lite"/>
    </source>
</evidence>
<reference evidence="4 5" key="1">
    <citation type="submission" date="2019-03" db="EMBL/GenBank/DDBJ databases">
        <title>Genomic Encyclopedia of Archaeal and Bacterial Type Strains, Phase II (KMG-II): from individual species to whole genera.</title>
        <authorList>
            <person name="Goeker M."/>
        </authorList>
    </citation>
    <scope>NUCLEOTIDE SEQUENCE [LARGE SCALE GENOMIC DNA]</scope>
    <source>
        <strain evidence="4 5">DSM 15388</strain>
    </source>
</reference>
<evidence type="ECO:0000313" key="5">
    <source>
        <dbReference type="Proteomes" id="UP000295793"/>
    </source>
</evidence>
<dbReference type="PANTHER" id="PTHR35812">
    <property type="entry name" value="LIPOPROTEIN"/>
    <property type="match status" value="1"/>
</dbReference>
<dbReference type="PROSITE" id="PS50222">
    <property type="entry name" value="EF_HAND_2"/>
    <property type="match status" value="1"/>
</dbReference>
<keyword evidence="5" id="KW-1185">Reference proteome</keyword>
<accession>A0A4V2UJ78</accession>
<comment type="caution">
    <text evidence="4">The sequence shown here is derived from an EMBL/GenBank/DDBJ whole genome shotgun (WGS) entry which is preliminary data.</text>
</comment>
<feature type="compositionally biased region" description="Basic and acidic residues" evidence="1">
    <location>
        <begin position="469"/>
        <end position="485"/>
    </location>
</feature>
<feature type="domain" description="EF-hand" evidence="3">
    <location>
        <begin position="483"/>
        <end position="518"/>
    </location>
</feature>
<dbReference type="SUPFAM" id="SSF47473">
    <property type="entry name" value="EF-hand"/>
    <property type="match status" value="1"/>
</dbReference>
<dbReference type="Pfam" id="PF07603">
    <property type="entry name" value="Lcl_C"/>
    <property type="match status" value="2"/>
</dbReference>
<evidence type="ECO:0000313" key="4">
    <source>
        <dbReference type="EMBL" id="TCS38910.1"/>
    </source>
</evidence>
<feature type="region of interest" description="Disordered" evidence="1">
    <location>
        <begin position="431"/>
        <end position="520"/>
    </location>
</feature>
<feature type="signal peptide" evidence="2">
    <location>
        <begin position="1"/>
        <end position="25"/>
    </location>
</feature>
<dbReference type="EMBL" id="SLZR01000014">
    <property type="protein sequence ID" value="TCS38910.1"/>
    <property type="molecule type" value="Genomic_DNA"/>
</dbReference>
<dbReference type="AlphaFoldDB" id="A0A4V2UJ78"/>
<dbReference type="Pfam" id="PF13202">
    <property type="entry name" value="EF-hand_5"/>
    <property type="match status" value="2"/>
</dbReference>
<keyword evidence="2" id="KW-0732">Signal</keyword>
<evidence type="ECO:0000259" key="3">
    <source>
        <dbReference type="PROSITE" id="PS50222"/>
    </source>
</evidence>
<name>A0A4V2UJ78_9GAMM</name>
<feature type="compositionally biased region" description="Low complexity" evidence="1">
    <location>
        <begin position="434"/>
        <end position="462"/>
    </location>
</feature>
<dbReference type="PROSITE" id="PS00018">
    <property type="entry name" value="EF_HAND_1"/>
    <property type="match status" value="1"/>
</dbReference>
<dbReference type="Gene3D" id="1.10.238.10">
    <property type="entry name" value="EF-hand"/>
    <property type="match status" value="1"/>
</dbReference>
<dbReference type="Proteomes" id="UP000295793">
    <property type="component" value="Unassembled WGS sequence"/>
</dbReference>
<dbReference type="InterPro" id="IPR011460">
    <property type="entry name" value="Lcl_C"/>
</dbReference>
<feature type="chain" id="PRO_5020719075" evidence="2">
    <location>
        <begin position="26"/>
        <end position="520"/>
    </location>
</feature>
<dbReference type="InterPro" id="IPR002048">
    <property type="entry name" value="EF_hand_dom"/>
</dbReference>